<dbReference type="EMBL" id="LODT01000028">
    <property type="protein sequence ID" value="KYQ92908.1"/>
    <property type="molecule type" value="Genomic_DNA"/>
</dbReference>
<dbReference type="GO" id="GO:0071008">
    <property type="term" value="C:U2-type post-mRNA release spliceosomal complex"/>
    <property type="evidence" value="ECO:0007669"/>
    <property type="project" value="TreeGrafter"/>
</dbReference>
<sequence length="528" mass="60220">MFQALPRDLSIAIRILNNCQGDYSKKVKDTVYFLKSGDIGHFRFEQNKPSVEGNDLKLTPNILETIKTGHFTKPIEYFLDTHHQYNINNNINIKIHTNDNNVNTSSNTCSNNHPTIANHSPNIVNHNQSNDNLVDSYNNHLNCTYKNNNNTTIQVNINVNGNRESFREEIRLKKRKITLGSADKILNQLLLILEIYSEIGCYIVGICPQITSEEIVDLFCKFKGVSLITTDCVGQPQNLENLNGFSHYKINKDYSVSGKYFIILNNDLEPIALWNSSCDWLKLPTNCTTIGENASFTIDNDEVSPYYLSFVESYNNLCPQPQQTLIPLIETNVDGTVEVEHIIQLPPQPQHKVENLIGNTSEVISGSNTSEIDLNYYNLTNNYIYEYTDESVGYNDAAECKKVYKGIGLHILQNMGYQEGSGLGENGSGVTEPIDCYQRVKNRGIGYLYNDKYSITNINTEIKFQSNIQLEEENERIRKKLKLSSEYIDNFNKNYNTSEKTEPIPPIYIDKNNSINTTKDFNIWLNSK</sequence>
<keyword evidence="3" id="KW-1185">Reference proteome</keyword>
<gene>
    <name evidence="2" type="ORF">DLAC_05500</name>
</gene>
<comment type="caution">
    <text evidence="2">The sequence shown here is derived from an EMBL/GenBank/DDBJ whole genome shotgun (WGS) entry which is preliminary data.</text>
</comment>
<dbReference type="PANTHER" id="PTHR23329:SF1">
    <property type="entry name" value="TUFTELIN-INTERACTING PROTEIN 11"/>
    <property type="match status" value="1"/>
</dbReference>
<dbReference type="GO" id="GO:0000390">
    <property type="term" value="P:spliceosomal complex disassembly"/>
    <property type="evidence" value="ECO:0007669"/>
    <property type="project" value="InterPro"/>
</dbReference>
<proteinExistence type="predicted"/>
<dbReference type="AlphaFoldDB" id="A0A151ZG12"/>
<dbReference type="InterPro" id="IPR045211">
    <property type="entry name" value="TFP11/STIP/Ntr1"/>
</dbReference>
<evidence type="ECO:0000313" key="3">
    <source>
        <dbReference type="Proteomes" id="UP000076078"/>
    </source>
</evidence>
<dbReference type="Proteomes" id="UP000076078">
    <property type="component" value="Unassembled WGS sequence"/>
</dbReference>
<organism evidence="2 3">
    <name type="scientific">Tieghemostelium lacteum</name>
    <name type="common">Slime mold</name>
    <name type="synonym">Dictyostelium lacteum</name>
    <dbReference type="NCBI Taxonomy" id="361077"/>
    <lineage>
        <taxon>Eukaryota</taxon>
        <taxon>Amoebozoa</taxon>
        <taxon>Evosea</taxon>
        <taxon>Eumycetozoa</taxon>
        <taxon>Dictyostelia</taxon>
        <taxon>Dictyosteliales</taxon>
        <taxon>Raperosteliaceae</taxon>
        <taxon>Tieghemostelium</taxon>
    </lineage>
</organism>
<dbReference type="GO" id="GO:0003676">
    <property type="term" value="F:nucleic acid binding"/>
    <property type="evidence" value="ECO:0007669"/>
    <property type="project" value="InterPro"/>
</dbReference>
<evidence type="ECO:0000313" key="2">
    <source>
        <dbReference type="EMBL" id="KYQ92908.1"/>
    </source>
</evidence>
<evidence type="ECO:0000259" key="1">
    <source>
        <dbReference type="PROSITE" id="PS50174"/>
    </source>
</evidence>
<dbReference type="InterPro" id="IPR000467">
    <property type="entry name" value="G_patch_dom"/>
</dbReference>
<dbReference type="STRING" id="361077.A0A151ZG12"/>
<dbReference type="Pfam" id="PF01585">
    <property type="entry name" value="G-patch"/>
    <property type="match status" value="1"/>
</dbReference>
<reference evidence="2 3" key="1">
    <citation type="submission" date="2015-12" db="EMBL/GenBank/DDBJ databases">
        <title>Dictyostelia acquired genes for synthesis and detection of signals that induce cell-type specialization by lateral gene transfer from prokaryotes.</title>
        <authorList>
            <person name="Gloeckner G."/>
            <person name="Schaap P."/>
        </authorList>
    </citation>
    <scope>NUCLEOTIDE SEQUENCE [LARGE SCALE GENOMIC DNA]</scope>
    <source>
        <strain evidence="2 3">TK</strain>
    </source>
</reference>
<name>A0A151ZG12_TIELA</name>
<accession>A0A151ZG12</accession>
<dbReference type="PROSITE" id="PS50174">
    <property type="entry name" value="G_PATCH"/>
    <property type="match status" value="1"/>
</dbReference>
<feature type="domain" description="G-patch" evidence="1">
    <location>
        <begin position="404"/>
        <end position="450"/>
    </location>
</feature>
<dbReference type="InParanoid" id="A0A151ZG12"/>
<dbReference type="OrthoDB" id="4822at2759"/>
<dbReference type="PANTHER" id="PTHR23329">
    <property type="entry name" value="TUFTELIN-INTERACTING PROTEIN 11-RELATED"/>
    <property type="match status" value="1"/>
</dbReference>
<dbReference type="SMART" id="SM00443">
    <property type="entry name" value="G_patch"/>
    <property type="match status" value="1"/>
</dbReference>
<protein>
    <recommendedName>
        <fullName evidence="1">G-patch domain-containing protein</fullName>
    </recommendedName>
</protein>